<evidence type="ECO:0000313" key="3">
    <source>
        <dbReference type="Proteomes" id="UP000054854"/>
    </source>
</evidence>
<protein>
    <submittedName>
        <fullName evidence="2">Uncharacterized protein</fullName>
    </submittedName>
</protein>
<dbReference type="EMBL" id="LNXX01000047">
    <property type="protein sequence ID" value="KTC81918.1"/>
    <property type="molecule type" value="Genomic_DNA"/>
</dbReference>
<evidence type="ECO:0000313" key="1">
    <source>
        <dbReference type="EMBL" id="KTC81918.1"/>
    </source>
</evidence>
<proteinExistence type="predicted"/>
<dbReference type="AlphaFoldDB" id="A0A378IHJ2"/>
<sequence>MGGSCKNTGAYVKNISGADCVVAINIDARFAADTDIEPFQISRNAIPYNANYSSTNEHQNSIHIDMLPPQLRNEFFQALYLIAHRYPEDDIRKSP</sequence>
<dbReference type="RefSeq" id="WP_058466099.1">
    <property type="nucleotide sequence ID" value="NZ_UGNX01000001.1"/>
</dbReference>
<gene>
    <name evidence="1" type="ORF">Lcin_2988</name>
    <name evidence="2" type="ORF">NCTC12438_01301</name>
</gene>
<keyword evidence="3" id="KW-1185">Reference proteome</keyword>
<reference evidence="2 4" key="2">
    <citation type="submission" date="2018-06" db="EMBL/GenBank/DDBJ databases">
        <authorList>
            <consortium name="Pathogen Informatics"/>
            <person name="Doyle S."/>
        </authorList>
    </citation>
    <scope>NUCLEOTIDE SEQUENCE [LARGE SCALE GENOMIC DNA]</scope>
    <source>
        <strain evidence="2 4">NCTC12438</strain>
    </source>
</reference>
<name>A0A378IHJ2_9GAMM</name>
<accession>A0A378IHJ2</accession>
<organism evidence="2 4">
    <name type="scientific">Legionella cincinnatiensis</name>
    <dbReference type="NCBI Taxonomy" id="28085"/>
    <lineage>
        <taxon>Bacteria</taxon>
        <taxon>Pseudomonadati</taxon>
        <taxon>Pseudomonadota</taxon>
        <taxon>Gammaproteobacteria</taxon>
        <taxon>Legionellales</taxon>
        <taxon>Legionellaceae</taxon>
        <taxon>Legionella</taxon>
    </lineage>
</organism>
<dbReference type="Proteomes" id="UP000255316">
    <property type="component" value="Unassembled WGS sequence"/>
</dbReference>
<dbReference type="EMBL" id="UGNX01000001">
    <property type="protein sequence ID" value="STX34697.1"/>
    <property type="molecule type" value="Genomic_DNA"/>
</dbReference>
<dbReference type="Proteomes" id="UP000054854">
    <property type="component" value="Unassembled WGS sequence"/>
</dbReference>
<evidence type="ECO:0000313" key="2">
    <source>
        <dbReference type="EMBL" id="STX34697.1"/>
    </source>
</evidence>
<evidence type="ECO:0000313" key="4">
    <source>
        <dbReference type="Proteomes" id="UP000255316"/>
    </source>
</evidence>
<reference evidence="1 3" key="1">
    <citation type="submission" date="2015-11" db="EMBL/GenBank/DDBJ databases">
        <title>Genomic analysis of 38 Legionella species identifies large and diverse effector repertoires.</title>
        <authorList>
            <person name="Burstein D."/>
            <person name="Amaro F."/>
            <person name="Zusman T."/>
            <person name="Lifshitz Z."/>
            <person name="Cohen O."/>
            <person name="Gilbert J.A."/>
            <person name="Pupko T."/>
            <person name="Shuman H.A."/>
            <person name="Segal G."/>
        </authorList>
    </citation>
    <scope>NUCLEOTIDE SEQUENCE [LARGE SCALE GENOMIC DNA]</scope>
    <source>
        <strain evidence="1 3">CDC#72-OH-14</strain>
    </source>
</reference>